<keyword evidence="6" id="KW-1185">Reference proteome</keyword>
<dbReference type="GO" id="GO:2001069">
    <property type="term" value="F:glycogen binding"/>
    <property type="evidence" value="ECO:0007669"/>
    <property type="project" value="TreeGrafter"/>
</dbReference>
<dbReference type="EMBL" id="CAJPEV010000387">
    <property type="protein sequence ID" value="CAG0884736.1"/>
    <property type="molecule type" value="Genomic_DNA"/>
</dbReference>
<organism evidence="5">
    <name type="scientific">Darwinula stevensoni</name>
    <dbReference type="NCBI Taxonomy" id="69355"/>
    <lineage>
        <taxon>Eukaryota</taxon>
        <taxon>Metazoa</taxon>
        <taxon>Ecdysozoa</taxon>
        <taxon>Arthropoda</taxon>
        <taxon>Crustacea</taxon>
        <taxon>Oligostraca</taxon>
        <taxon>Ostracoda</taxon>
        <taxon>Podocopa</taxon>
        <taxon>Podocopida</taxon>
        <taxon>Darwinulocopina</taxon>
        <taxon>Darwinuloidea</taxon>
        <taxon>Darwinulidae</taxon>
        <taxon>Darwinula</taxon>
    </lineage>
</organism>
<name>A0A7R8X3U1_9CRUS</name>
<evidence type="ECO:0000256" key="3">
    <source>
        <dbReference type="PIRNR" id="PIRNR038207"/>
    </source>
</evidence>
<evidence type="ECO:0000313" key="5">
    <source>
        <dbReference type="EMBL" id="CAD7243208.1"/>
    </source>
</evidence>
<protein>
    <recommendedName>
        <fullName evidence="3">Protein phosphatase 1 regulatory subunit</fullName>
    </recommendedName>
</protein>
<dbReference type="InterPro" id="IPR050782">
    <property type="entry name" value="PP1_regulatory_subunit_3"/>
</dbReference>
<evidence type="ECO:0000256" key="2">
    <source>
        <dbReference type="ARBA" id="ARBA00023277"/>
    </source>
</evidence>
<dbReference type="Gene3D" id="2.60.40.2440">
    <property type="entry name" value="Carbohydrate binding type-21 domain"/>
    <property type="match status" value="1"/>
</dbReference>
<accession>A0A7R8X3U1</accession>
<dbReference type="OrthoDB" id="1881at2759"/>
<gene>
    <name evidence="5" type="ORF">DSTB1V02_LOCUS3139</name>
</gene>
<dbReference type="Pfam" id="PF03370">
    <property type="entry name" value="CBM_21"/>
    <property type="match status" value="1"/>
</dbReference>
<dbReference type="EMBL" id="LR899904">
    <property type="protein sequence ID" value="CAD7243208.1"/>
    <property type="molecule type" value="Genomic_DNA"/>
</dbReference>
<dbReference type="InterPro" id="IPR038175">
    <property type="entry name" value="CBM21_dom_sf"/>
</dbReference>
<keyword evidence="1 3" id="KW-0321">Glycogen metabolism</keyword>
<reference evidence="5" key="1">
    <citation type="submission" date="2020-11" db="EMBL/GenBank/DDBJ databases">
        <authorList>
            <person name="Tran Van P."/>
        </authorList>
    </citation>
    <scope>NUCLEOTIDE SEQUENCE</scope>
</reference>
<dbReference type="PANTHER" id="PTHR12307:SF48">
    <property type="entry name" value="PROTEIN PHOSPHATASE 1 REGULATORY SUBUNIT"/>
    <property type="match status" value="1"/>
</dbReference>
<sequence>MTATSLTMPTDFFLGSSPPIFGHSPVFTFFTNYRNHVSAFPGNTWSGLLERCNTTDTFVKNMKNMDRNGLRPCIIIRSPSFPENEDLTDEDNSAPTSPVKAKKRVVFADYKGMNLTEVKVMTEPSDCPPRWSPEFLEQITQGVLADVASTNWEVTFPQPAANYVQFREKLETCCVSLENVIVKDDEDEVTGTVKVKNLHFEKSVMVRVTFDDWKTFEDIPASYVTSGTEGTCVISLYDTFRFAFKIPPSLKHNRIEFCICYRSNGQEFWDSNGDLNYAITSCGYKKDAPVDPIPITKTDDAYRTEMDSWSEFASWHHLTNDGPYW</sequence>
<evidence type="ECO:0000259" key="4">
    <source>
        <dbReference type="PROSITE" id="PS51159"/>
    </source>
</evidence>
<dbReference type="PROSITE" id="PS51159">
    <property type="entry name" value="CBM21"/>
    <property type="match status" value="1"/>
</dbReference>
<dbReference type="GO" id="GO:0000164">
    <property type="term" value="C:protein phosphatase type 1 complex"/>
    <property type="evidence" value="ECO:0007669"/>
    <property type="project" value="TreeGrafter"/>
</dbReference>
<proteinExistence type="predicted"/>
<evidence type="ECO:0000313" key="6">
    <source>
        <dbReference type="Proteomes" id="UP000677054"/>
    </source>
</evidence>
<dbReference type="Proteomes" id="UP000677054">
    <property type="component" value="Unassembled WGS sequence"/>
</dbReference>
<dbReference type="AlphaFoldDB" id="A0A7R8X3U1"/>
<dbReference type="GO" id="GO:0008157">
    <property type="term" value="F:protein phosphatase 1 binding"/>
    <property type="evidence" value="ECO:0007669"/>
    <property type="project" value="TreeGrafter"/>
</dbReference>
<keyword evidence="2 3" id="KW-0119">Carbohydrate metabolism</keyword>
<evidence type="ECO:0000256" key="1">
    <source>
        <dbReference type="ARBA" id="ARBA00022600"/>
    </source>
</evidence>
<dbReference type="GO" id="GO:0005979">
    <property type="term" value="P:regulation of glycogen biosynthetic process"/>
    <property type="evidence" value="ECO:0007669"/>
    <property type="project" value="TreeGrafter"/>
</dbReference>
<dbReference type="InterPro" id="IPR017434">
    <property type="entry name" value="Pase-1_reg-su_3B/C/D_met"/>
</dbReference>
<feature type="domain" description="CBM21" evidence="4">
    <location>
        <begin position="167"/>
        <end position="280"/>
    </location>
</feature>
<dbReference type="PANTHER" id="PTHR12307">
    <property type="entry name" value="PROTEIN PHOSPHATASE 1 REGULATORY SUBUNIT"/>
    <property type="match status" value="1"/>
</dbReference>
<dbReference type="PIRSF" id="PIRSF038207">
    <property type="entry name" value="PP1_GT_animal"/>
    <property type="match status" value="1"/>
</dbReference>
<dbReference type="GO" id="GO:0005977">
    <property type="term" value="P:glycogen metabolic process"/>
    <property type="evidence" value="ECO:0007669"/>
    <property type="project" value="UniProtKB-KW"/>
</dbReference>
<dbReference type="InterPro" id="IPR005036">
    <property type="entry name" value="CBM21_dom"/>
</dbReference>